<dbReference type="EMBL" id="FONG01000007">
    <property type="protein sequence ID" value="SFF02801.1"/>
    <property type="molecule type" value="Genomic_DNA"/>
</dbReference>
<organism evidence="1 2">
    <name type="scientific">Actinacidiphila alni</name>
    <dbReference type="NCBI Taxonomy" id="380248"/>
    <lineage>
        <taxon>Bacteria</taxon>
        <taxon>Bacillati</taxon>
        <taxon>Actinomycetota</taxon>
        <taxon>Actinomycetes</taxon>
        <taxon>Kitasatosporales</taxon>
        <taxon>Streptomycetaceae</taxon>
        <taxon>Actinacidiphila</taxon>
    </lineage>
</organism>
<evidence type="ECO:0000313" key="1">
    <source>
        <dbReference type="EMBL" id="SFF02801.1"/>
    </source>
</evidence>
<dbReference type="Gene3D" id="3.90.1150.30">
    <property type="match status" value="1"/>
</dbReference>
<gene>
    <name evidence="1" type="ORF">SAMN05216251_107276</name>
</gene>
<protein>
    <submittedName>
        <fullName evidence="1">Predicted DNA-binding protein, MmcQ/YjbR family</fullName>
    </submittedName>
</protein>
<dbReference type="AlphaFoldDB" id="A0A1I2FE75"/>
<dbReference type="InterPro" id="IPR038056">
    <property type="entry name" value="YjbR-like_sf"/>
</dbReference>
<proteinExistence type="predicted"/>
<dbReference type="SUPFAM" id="SSF142906">
    <property type="entry name" value="YjbR-like"/>
    <property type="match status" value="1"/>
</dbReference>
<dbReference type="Proteomes" id="UP000199323">
    <property type="component" value="Unassembled WGS sequence"/>
</dbReference>
<dbReference type="GO" id="GO:0003677">
    <property type="term" value="F:DNA binding"/>
    <property type="evidence" value="ECO:0007669"/>
    <property type="project" value="UniProtKB-KW"/>
</dbReference>
<dbReference type="STRING" id="380248.SAMN05216251_107276"/>
<reference evidence="1 2" key="1">
    <citation type="submission" date="2016-10" db="EMBL/GenBank/DDBJ databases">
        <authorList>
            <person name="de Groot N.N."/>
        </authorList>
    </citation>
    <scope>NUCLEOTIDE SEQUENCE [LARGE SCALE GENOMIC DNA]</scope>
    <source>
        <strain evidence="1 2">CGMCC 4.3510</strain>
    </source>
</reference>
<keyword evidence="2" id="KW-1185">Reference proteome</keyword>
<accession>A0A1I2FE75</accession>
<dbReference type="OrthoDB" id="6167040at2"/>
<dbReference type="RefSeq" id="WP_093713911.1">
    <property type="nucleotide sequence ID" value="NZ_FONG01000007.1"/>
</dbReference>
<dbReference type="InterPro" id="IPR058532">
    <property type="entry name" value="YjbR/MT2646/Rv2570-like"/>
</dbReference>
<keyword evidence="1" id="KW-0238">DNA-binding</keyword>
<sequence>MVTFEDFAARALALPQAHRRITWGTEHTFRVGEKIFAMGIPDGDRVSLKASKEDQAELTAAAPEVFAPAPYTGRFGWISVALAGVDPDELSELLAEAWRRAAPRRLVKAFDAADGRA</sequence>
<dbReference type="Pfam" id="PF04237">
    <property type="entry name" value="YjbR"/>
    <property type="match status" value="1"/>
</dbReference>
<name>A0A1I2FE75_9ACTN</name>
<evidence type="ECO:0000313" key="2">
    <source>
        <dbReference type="Proteomes" id="UP000199323"/>
    </source>
</evidence>